<dbReference type="PANTHER" id="PTHR24082">
    <property type="entry name" value="NUCLEAR HORMONE RECEPTOR"/>
    <property type="match status" value="1"/>
</dbReference>
<dbReference type="AlphaFoldDB" id="A0A1I8FCC7"/>
<dbReference type="InterPro" id="IPR001628">
    <property type="entry name" value="Znf_hrmn_rcpt"/>
</dbReference>
<feature type="compositionally biased region" description="Basic and acidic residues" evidence="9">
    <location>
        <begin position="153"/>
        <end position="163"/>
    </location>
</feature>
<dbReference type="GO" id="GO:0000122">
    <property type="term" value="P:negative regulation of transcription by RNA polymerase II"/>
    <property type="evidence" value="ECO:0007669"/>
    <property type="project" value="TreeGrafter"/>
</dbReference>
<evidence type="ECO:0000256" key="6">
    <source>
        <dbReference type="ARBA" id="ARBA00023163"/>
    </source>
</evidence>
<dbReference type="GO" id="GO:0045944">
    <property type="term" value="P:positive regulation of transcription by RNA polymerase II"/>
    <property type="evidence" value="ECO:0007669"/>
    <property type="project" value="TreeGrafter"/>
</dbReference>
<evidence type="ECO:0000256" key="8">
    <source>
        <dbReference type="ARBA" id="ARBA00023242"/>
    </source>
</evidence>
<dbReference type="Gene3D" id="3.30.50.10">
    <property type="entry name" value="Erythroid Transcription Factor GATA-1, subunit A"/>
    <property type="match status" value="1"/>
</dbReference>
<evidence type="ECO:0000256" key="5">
    <source>
        <dbReference type="ARBA" id="ARBA00023125"/>
    </source>
</evidence>
<feature type="region of interest" description="Disordered" evidence="9">
    <location>
        <begin position="17"/>
        <end position="60"/>
    </location>
</feature>
<evidence type="ECO:0000256" key="1">
    <source>
        <dbReference type="ARBA" id="ARBA00022723"/>
    </source>
</evidence>
<dbReference type="SUPFAM" id="SSF57716">
    <property type="entry name" value="Glucocorticoid receptor-like (DNA-binding domain)"/>
    <property type="match status" value="1"/>
</dbReference>
<dbReference type="WBParaSite" id="maker-unitig_29164-snap-gene-0.1-mRNA-1">
    <property type="protein sequence ID" value="maker-unitig_29164-snap-gene-0.1-mRNA-1"/>
    <property type="gene ID" value="maker-unitig_29164-snap-gene-0.1"/>
</dbReference>
<evidence type="ECO:0000256" key="3">
    <source>
        <dbReference type="ARBA" id="ARBA00022833"/>
    </source>
</evidence>
<evidence type="ECO:0000313" key="11">
    <source>
        <dbReference type="Proteomes" id="UP000095280"/>
    </source>
</evidence>
<evidence type="ECO:0000256" key="9">
    <source>
        <dbReference type="SAM" id="MobiDB-lite"/>
    </source>
</evidence>
<evidence type="ECO:0000259" key="10">
    <source>
        <dbReference type="PROSITE" id="PS51030"/>
    </source>
</evidence>
<dbReference type="GO" id="GO:0008270">
    <property type="term" value="F:zinc ion binding"/>
    <property type="evidence" value="ECO:0007669"/>
    <property type="project" value="UniProtKB-KW"/>
</dbReference>
<dbReference type="PROSITE" id="PS51030">
    <property type="entry name" value="NUCLEAR_REC_DBD_2"/>
    <property type="match status" value="1"/>
</dbReference>
<feature type="region of interest" description="Disordered" evidence="9">
    <location>
        <begin position="138"/>
        <end position="164"/>
    </location>
</feature>
<feature type="region of interest" description="Disordered" evidence="9">
    <location>
        <begin position="215"/>
        <end position="254"/>
    </location>
</feature>
<keyword evidence="6" id="KW-0804">Transcription</keyword>
<keyword evidence="2" id="KW-0863">Zinc-finger</keyword>
<dbReference type="InterPro" id="IPR013088">
    <property type="entry name" value="Znf_NHR/GATA"/>
</dbReference>
<dbReference type="Pfam" id="PF00105">
    <property type="entry name" value="zf-C4"/>
    <property type="match status" value="1"/>
</dbReference>
<evidence type="ECO:0000256" key="4">
    <source>
        <dbReference type="ARBA" id="ARBA00023015"/>
    </source>
</evidence>
<dbReference type="GO" id="GO:0004879">
    <property type="term" value="F:nuclear receptor activity"/>
    <property type="evidence" value="ECO:0007669"/>
    <property type="project" value="TreeGrafter"/>
</dbReference>
<proteinExistence type="predicted"/>
<feature type="domain" description="Nuclear receptor" evidence="10">
    <location>
        <begin position="334"/>
        <end position="366"/>
    </location>
</feature>
<dbReference type="PANTHER" id="PTHR24082:SF283">
    <property type="entry name" value="NUCLEAR HORMONE RECEPTOR HR96"/>
    <property type="match status" value="1"/>
</dbReference>
<evidence type="ECO:0000256" key="7">
    <source>
        <dbReference type="ARBA" id="ARBA00023170"/>
    </source>
</evidence>
<keyword evidence="7" id="KW-0675">Receptor</keyword>
<accession>A0A1I8FCC7</accession>
<dbReference type="PROSITE" id="PS00031">
    <property type="entry name" value="NUCLEAR_REC_DBD_1"/>
    <property type="match status" value="1"/>
</dbReference>
<reference evidence="12" key="1">
    <citation type="submission" date="2016-11" db="UniProtKB">
        <authorList>
            <consortium name="WormBaseParasite"/>
        </authorList>
    </citation>
    <scope>IDENTIFICATION</scope>
</reference>
<keyword evidence="3" id="KW-0862">Zinc</keyword>
<evidence type="ECO:0000256" key="2">
    <source>
        <dbReference type="ARBA" id="ARBA00022771"/>
    </source>
</evidence>
<dbReference type="GO" id="GO:0000978">
    <property type="term" value="F:RNA polymerase II cis-regulatory region sequence-specific DNA binding"/>
    <property type="evidence" value="ECO:0007669"/>
    <property type="project" value="TreeGrafter"/>
</dbReference>
<protein>
    <submittedName>
        <fullName evidence="12">Nuclear receptor domain-containing protein</fullName>
    </submittedName>
</protein>
<dbReference type="Proteomes" id="UP000095280">
    <property type="component" value="Unplaced"/>
</dbReference>
<dbReference type="PRINTS" id="PR00047">
    <property type="entry name" value="STROIDFINGER"/>
</dbReference>
<evidence type="ECO:0000313" key="12">
    <source>
        <dbReference type="WBParaSite" id="maker-unitig_29164-snap-gene-0.1-mRNA-1"/>
    </source>
</evidence>
<name>A0A1I8FCC7_9PLAT</name>
<keyword evidence="4" id="KW-0805">Transcription regulation</keyword>
<dbReference type="GO" id="GO:0030154">
    <property type="term" value="P:cell differentiation"/>
    <property type="evidence" value="ECO:0007669"/>
    <property type="project" value="TreeGrafter"/>
</dbReference>
<keyword evidence="8" id="KW-0539">Nucleus</keyword>
<dbReference type="InterPro" id="IPR050234">
    <property type="entry name" value="Nuclear_hormone_rcpt_NR1"/>
</dbReference>
<keyword evidence="5" id="KW-0238">DNA-binding</keyword>
<keyword evidence="11" id="KW-1185">Reference proteome</keyword>
<keyword evidence="1" id="KW-0479">Metal-binding</keyword>
<sequence length="366" mass="39950">NVWETATTTEYGVQFITGRASRPGRDDRGAGISSRNAESPPPPAPRRWESADGGSRSWTDQASAAEYKAALITRSLADLEGGARRPVCAGVNLFARATSASVQVSALYSRTVSIDTAWNNAGHALWHQVRPRDCRIARHRTKGSPGKPFGLQEPDRRGRRTADNAEALSPVHAAPAHKIAASNVKSGTQEHDGLLCQGEVVGVAKHADRLSGLKVDPRVAATEKPFQPKAENSTRTNRKRRKRISGPARERTTRFRERAAAVTNIELAIATGQSFRCSTRGTLLWLAACPIKQNSCDLDAQHQLATLKSIQPQKSCTSRRSSSRQQQQQQQQHACQCTVCGDKALGYNFDAITCESCKAFFRRNAL</sequence>
<organism evidence="11 12">
    <name type="scientific">Macrostomum lignano</name>
    <dbReference type="NCBI Taxonomy" id="282301"/>
    <lineage>
        <taxon>Eukaryota</taxon>
        <taxon>Metazoa</taxon>
        <taxon>Spiralia</taxon>
        <taxon>Lophotrochozoa</taxon>
        <taxon>Platyhelminthes</taxon>
        <taxon>Rhabditophora</taxon>
        <taxon>Macrostomorpha</taxon>
        <taxon>Macrostomida</taxon>
        <taxon>Macrostomidae</taxon>
        <taxon>Macrostomum</taxon>
    </lineage>
</organism>